<comment type="function">
    <text evidence="9">Essential subunit of the Sec protein translocation channel SecYEG. Clamps together the 2 halves of SecY. May contact the channel plug during translocation.</text>
</comment>
<dbReference type="GO" id="GO:0006605">
    <property type="term" value="P:protein targeting"/>
    <property type="evidence" value="ECO:0007669"/>
    <property type="project" value="UniProtKB-UniRule"/>
</dbReference>
<dbReference type="PANTHER" id="PTHR33910:SF1">
    <property type="entry name" value="PROTEIN TRANSLOCASE SUBUNIT SECE"/>
    <property type="match status" value="1"/>
</dbReference>
<dbReference type="InterPro" id="IPR001901">
    <property type="entry name" value="Translocase_SecE/Sec61-g"/>
</dbReference>
<dbReference type="GO" id="GO:0005886">
    <property type="term" value="C:plasma membrane"/>
    <property type="evidence" value="ECO:0007669"/>
    <property type="project" value="UniProtKB-SubCell"/>
</dbReference>
<evidence type="ECO:0000256" key="6">
    <source>
        <dbReference type="ARBA" id="ARBA00022989"/>
    </source>
</evidence>
<dbReference type="GO" id="GO:0043952">
    <property type="term" value="P:protein transport by the Sec complex"/>
    <property type="evidence" value="ECO:0007669"/>
    <property type="project" value="UniProtKB-UniRule"/>
</dbReference>
<comment type="subcellular location">
    <subcellularLocation>
        <location evidence="9">Cell membrane</location>
        <topology evidence="9">Single-pass membrane protein</topology>
    </subcellularLocation>
    <subcellularLocation>
        <location evidence="1">Membrane</location>
    </subcellularLocation>
</comment>
<dbReference type="Proteomes" id="UP000320184">
    <property type="component" value="Unassembled WGS sequence"/>
</dbReference>
<dbReference type="Pfam" id="PF00584">
    <property type="entry name" value="SecE"/>
    <property type="match status" value="1"/>
</dbReference>
<evidence type="ECO:0000256" key="1">
    <source>
        <dbReference type="ARBA" id="ARBA00004370"/>
    </source>
</evidence>
<dbReference type="GO" id="GO:0009306">
    <property type="term" value="P:protein secretion"/>
    <property type="evidence" value="ECO:0007669"/>
    <property type="project" value="UniProtKB-UniRule"/>
</dbReference>
<keyword evidence="7 9" id="KW-0811">Translocation</keyword>
<dbReference type="GO" id="GO:0065002">
    <property type="term" value="P:intracellular protein transmembrane transport"/>
    <property type="evidence" value="ECO:0007669"/>
    <property type="project" value="UniProtKB-UniRule"/>
</dbReference>
<evidence type="ECO:0000256" key="2">
    <source>
        <dbReference type="ARBA" id="ARBA00022448"/>
    </source>
</evidence>
<evidence type="ECO:0000256" key="4">
    <source>
        <dbReference type="ARBA" id="ARBA00022692"/>
    </source>
</evidence>
<organism evidence="10 11">
    <name type="scientific">Eiseniibacteriota bacterium</name>
    <dbReference type="NCBI Taxonomy" id="2212470"/>
    <lineage>
        <taxon>Bacteria</taxon>
        <taxon>Candidatus Eiseniibacteriota</taxon>
    </lineage>
</organism>
<sequence length="63" mass="7300">MAWMNQVREFVKDVRVESTKISWPTRNELRDSTLVVIATVVIVTVFVGVVDRVLTWGMGFLFR</sequence>
<accession>A0A538SHG1</accession>
<keyword evidence="8 9" id="KW-0472">Membrane</keyword>
<dbReference type="InterPro" id="IPR038379">
    <property type="entry name" value="SecE_sf"/>
</dbReference>
<gene>
    <name evidence="9 10" type="primary">secE</name>
    <name evidence="10" type="ORF">E6K73_07125</name>
</gene>
<dbReference type="GO" id="GO:0008320">
    <property type="term" value="F:protein transmembrane transporter activity"/>
    <property type="evidence" value="ECO:0007669"/>
    <property type="project" value="UniProtKB-UniRule"/>
</dbReference>
<evidence type="ECO:0000256" key="9">
    <source>
        <dbReference type="HAMAP-Rule" id="MF_00422"/>
    </source>
</evidence>
<name>A0A538SHG1_UNCEI</name>
<protein>
    <recommendedName>
        <fullName evidence="9">Protein translocase subunit SecE</fullName>
    </recommendedName>
</protein>
<keyword evidence="4 9" id="KW-0812">Transmembrane</keyword>
<evidence type="ECO:0000256" key="3">
    <source>
        <dbReference type="ARBA" id="ARBA00022475"/>
    </source>
</evidence>
<comment type="similarity">
    <text evidence="9">Belongs to the SecE/SEC61-gamma family.</text>
</comment>
<keyword evidence="6 9" id="KW-1133">Transmembrane helix</keyword>
<comment type="subunit">
    <text evidence="9">Component of the Sec protein translocase complex. Heterotrimer consisting of SecY, SecE and SecG subunits. The heterotrimers can form oligomers, although 1 heterotrimer is thought to be able to translocate proteins. Interacts with the ribosome. Interacts with SecDF, and other proteins may be involved. Interacts with SecA.</text>
</comment>
<evidence type="ECO:0000256" key="5">
    <source>
        <dbReference type="ARBA" id="ARBA00022927"/>
    </source>
</evidence>
<dbReference type="HAMAP" id="MF_00422">
    <property type="entry name" value="SecE"/>
    <property type="match status" value="1"/>
</dbReference>
<evidence type="ECO:0000256" key="8">
    <source>
        <dbReference type="ARBA" id="ARBA00023136"/>
    </source>
</evidence>
<keyword evidence="2 9" id="KW-0813">Transport</keyword>
<evidence type="ECO:0000313" key="11">
    <source>
        <dbReference type="Proteomes" id="UP000320184"/>
    </source>
</evidence>
<keyword evidence="5 9" id="KW-0653">Protein transport</keyword>
<reference evidence="10 11" key="1">
    <citation type="journal article" date="2019" name="Nat. Microbiol.">
        <title>Mediterranean grassland soil C-N compound turnover is dependent on rainfall and depth, and is mediated by genomically divergent microorganisms.</title>
        <authorList>
            <person name="Diamond S."/>
            <person name="Andeer P.F."/>
            <person name="Li Z."/>
            <person name="Crits-Christoph A."/>
            <person name="Burstein D."/>
            <person name="Anantharaman K."/>
            <person name="Lane K.R."/>
            <person name="Thomas B.C."/>
            <person name="Pan C."/>
            <person name="Northen T.R."/>
            <person name="Banfield J.F."/>
        </authorList>
    </citation>
    <scope>NUCLEOTIDE SEQUENCE [LARGE SCALE GENOMIC DNA]</scope>
    <source>
        <strain evidence="10">WS_3</strain>
    </source>
</reference>
<feature type="transmembrane region" description="Helical" evidence="9">
    <location>
        <begin position="33"/>
        <end position="54"/>
    </location>
</feature>
<dbReference type="Gene3D" id="1.20.5.1030">
    <property type="entry name" value="Preprotein translocase secy subunit"/>
    <property type="match status" value="1"/>
</dbReference>
<dbReference type="AlphaFoldDB" id="A0A538SHG1"/>
<dbReference type="EMBL" id="VBOT01000090">
    <property type="protein sequence ID" value="TMQ50806.1"/>
    <property type="molecule type" value="Genomic_DNA"/>
</dbReference>
<evidence type="ECO:0000256" key="7">
    <source>
        <dbReference type="ARBA" id="ARBA00023010"/>
    </source>
</evidence>
<proteinExistence type="inferred from homology"/>
<dbReference type="PANTHER" id="PTHR33910">
    <property type="entry name" value="PROTEIN TRANSLOCASE SUBUNIT SECE"/>
    <property type="match status" value="1"/>
</dbReference>
<dbReference type="InterPro" id="IPR005807">
    <property type="entry name" value="SecE_bac"/>
</dbReference>
<comment type="caution">
    <text evidence="10">The sequence shown here is derived from an EMBL/GenBank/DDBJ whole genome shotgun (WGS) entry which is preliminary data.</text>
</comment>
<keyword evidence="3 9" id="KW-1003">Cell membrane</keyword>
<evidence type="ECO:0000313" key="10">
    <source>
        <dbReference type="EMBL" id="TMQ50806.1"/>
    </source>
</evidence>
<dbReference type="NCBIfam" id="TIGR00964">
    <property type="entry name" value="secE_bact"/>
    <property type="match status" value="1"/>
</dbReference>